<evidence type="ECO:0000256" key="1">
    <source>
        <dbReference type="SAM" id="Phobius"/>
    </source>
</evidence>
<feature type="domain" description="G" evidence="2">
    <location>
        <begin position="54"/>
        <end position="144"/>
    </location>
</feature>
<dbReference type="Pfam" id="PF01926">
    <property type="entry name" value="MMR_HSR1"/>
    <property type="match status" value="1"/>
</dbReference>
<sequence length="225" mass="25771">MLHFLHTLPVVSLQQHAFIWFIPIIIAATATAAVAILIANSESTPSSGVEGESIGVLGMPGAGKTQFLNNLRGKDYPEYTQTINETPYKSFKVKVNGREKTIKEGEDIPGNEYAVREYYERFLKEKDIVIFLFDAKKYKEDNKYQDASNARLDFINRHKKGDKSHFIIGTHVDQIKIRKGESLLTIMQELIKGKDYEGLFHHNFSVRNLTESKDFEELKEIIFQK</sequence>
<dbReference type="Proteomes" id="UP000279562">
    <property type="component" value="Unassembled WGS sequence"/>
</dbReference>
<dbReference type="GO" id="GO:0005525">
    <property type="term" value="F:GTP binding"/>
    <property type="evidence" value="ECO:0007669"/>
    <property type="project" value="InterPro"/>
</dbReference>
<gene>
    <name evidence="3" type="ORF">EII33_05945</name>
</gene>
<dbReference type="InterPro" id="IPR027417">
    <property type="entry name" value="P-loop_NTPase"/>
</dbReference>
<keyword evidence="4" id="KW-1185">Reference proteome</keyword>
<dbReference type="EMBL" id="RQYF01000018">
    <property type="protein sequence ID" value="RRD91954.1"/>
    <property type="molecule type" value="Genomic_DNA"/>
</dbReference>
<keyword evidence="1" id="KW-1133">Transmembrane helix</keyword>
<reference evidence="3 4" key="1">
    <citation type="submission" date="2018-11" db="EMBL/GenBank/DDBJ databases">
        <title>Genomes From Bacteria Associated with the Canine Oral Cavity: a Test Case for Automated Genome-Based Taxonomic Assignment.</title>
        <authorList>
            <person name="Coil D.A."/>
            <person name="Jospin G."/>
            <person name="Darling A.E."/>
            <person name="Wallis C."/>
            <person name="Davis I.J."/>
            <person name="Harris S."/>
            <person name="Eisen J.A."/>
            <person name="Holcombe L.J."/>
            <person name="O'Flynn C."/>
        </authorList>
    </citation>
    <scope>NUCLEOTIDE SEQUENCE [LARGE SCALE GENOMIC DNA]</scope>
    <source>
        <strain evidence="3 4">OH1047_COT-310</strain>
    </source>
</reference>
<dbReference type="InterPro" id="IPR006073">
    <property type="entry name" value="GTP-bd"/>
</dbReference>
<protein>
    <recommendedName>
        <fullName evidence="2">G domain-containing protein</fullName>
    </recommendedName>
</protein>
<dbReference type="SUPFAM" id="SSF52540">
    <property type="entry name" value="P-loop containing nucleoside triphosphate hydrolases"/>
    <property type="match status" value="1"/>
</dbReference>
<dbReference type="AlphaFoldDB" id="A0A3P2A9A4"/>
<evidence type="ECO:0000259" key="2">
    <source>
        <dbReference type="Pfam" id="PF01926"/>
    </source>
</evidence>
<accession>A0A3P2A9A4</accession>
<organism evidence="3 4">
    <name type="scientific">Prevotella heparinolytica</name>
    <dbReference type="NCBI Taxonomy" id="28113"/>
    <lineage>
        <taxon>Bacteria</taxon>
        <taxon>Pseudomonadati</taxon>
        <taxon>Bacteroidota</taxon>
        <taxon>Bacteroidia</taxon>
        <taxon>Bacteroidales</taxon>
        <taxon>Bacteroidaceae</taxon>
        <taxon>Bacteroides</taxon>
    </lineage>
</organism>
<dbReference type="RefSeq" id="WP_125238922.1">
    <property type="nucleotide sequence ID" value="NZ_RQYF01000018.1"/>
</dbReference>
<feature type="transmembrane region" description="Helical" evidence="1">
    <location>
        <begin position="17"/>
        <end position="39"/>
    </location>
</feature>
<evidence type="ECO:0000313" key="4">
    <source>
        <dbReference type="Proteomes" id="UP000279562"/>
    </source>
</evidence>
<comment type="caution">
    <text evidence="3">The sequence shown here is derived from an EMBL/GenBank/DDBJ whole genome shotgun (WGS) entry which is preliminary data.</text>
</comment>
<dbReference type="Gene3D" id="3.40.50.300">
    <property type="entry name" value="P-loop containing nucleotide triphosphate hydrolases"/>
    <property type="match status" value="1"/>
</dbReference>
<proteinExistence type="predicted"/>
<dbReference type="CDD" id="cd00882">
    <property type="entry name" value="Ras_like_GTPase"/>
    <property type="match status" value="1"/>
</dbReference>
<evidence type="ECO:0000313" key="3">
    <source>
        <dbReference type="EMBL" id="RRD91954.1"/>
    </source>
</evidence>
<keyword evidence="1" id="KW-0472">Membrane</keyword>
<keyword evidence="1" id="KW-0812">Transmembrane</keyword>
<name>A0A3P2A9A4_9BACE</name>